<dbReference type="Proteomes" id="UP000091857">
    <property type="component" value="Chromosome 9"/>
</dbReference>
<name>A0ACB7H3Q6_MANES</name>
<reference evidence="2" key="1">
    <citation type="journal article" date="2016" name="Nat. Biotechnol.">
        <title>Sequencing wild and cultivated cassava and related species reveals extensive interspecific hybridization and genetic diversity.</title>
        <authorList>
            <person name="Bredeson J.V."/>
            <person name="Lyons J.B."/>
            <person name="Prochnik S.E."/>
            <person name="Wu G.A."/>
            <person name="Ha C.M."/>
            <person name="Edsinger-Gonzales E."/>
            <person name="Grimwood J."/>
            <person name="Schmutz J."/>
            <person name="Rabbi I.Y."/>
            <person name="Egesi C."/>
            <person name="Nauluvula P."/>
            <person name="Lebot V."/>
            <person name="Ndunguru J."/>
            <person name="Mkamilo G."/>
            <person name="Bart R.S."/>
            <person name="Setter T.L."/>
            <person name="Gleadow R.M."/>
            <person name="Kulakow P."/>
            <person name="Ferguson M.E."/>
            <person name="Rounsley S."/>
            <person name="Rokhsar D.S."/>
        </authorList>
    </citation>
    <scope>NUCLEOTIDE SEQUENCE [LARGE SCALE GENOMIC DNA]</scope>
    <source>
        <strain evidence="2">cv. AM560-2</strain>
    </source>
</reference>
<organism evidence="1 2">
    <name type="scientific">Manihot esculenta</name>
    <name type="common">Cassava</name>
    <name type="synonym">Jatropha manihot</name>
    <dbReference type="NCBI Taxonomy" id="3983"/>
    <lineage>
        <taxon>Eukaryota</taxon>
        <taxon>Viridiplantae</taxon>
        <taxon>Streptophyta</taxon>
        <taxon>Embryophyta</taxon>
        <taxon>Tracheophyta</taxon>
        <taxon>Spermatophyta</taxon>
        <taxon>Magnoliopsida</taxon>
        <taxon>eudicotyledons</taxon>
        <taxon>Gunneridae</taxon>
        <taxon>Pentapetalae</taxon>
        <taxon>rosids</taxon>
        <taxon>fabids</taxon>
        <taxon>Malpighiales</taxon>
        <taxon>Euphorbiaceae</taxon>
        <taxon>Crotonoideae</taxon>
        <taxon>Manihoteae</taxon>
        <taxon>Manihot</taxon>
    </lineage>
</organism>
<keyword evidence="2" id="KW-1185">Reference proteome</keyword>
<evidence type="ECO:0000313" key="1">
    <source>
        <dbReference type="EMBL" id="KAG8646689.1"/>
    </source>
</evidence>
<proteinExistence type="predicted"/>
<sequence>MLKELPKLVDFPEWLLQGSSNALRFLKLENCEYIKELPVCIQNTASLQQLEIKDCDELSKRCERGKGEDWSKIAHIPKIVINGSDIDSSDD</sequence>
<gene>
    <name evidence="1" type="ORF">MANES_09G022950v8</name>
</gene>
<comment type="caution">
    <text evidence="1">The sequence shown here is derived from an EMBL/GenBank/DDBJ whole genome shotgun (WGS) entry which is preliminary data.</text>
</comment>
<accession>A0ACB7H3Q6</accession>
<dbReference type="EMBL" id="CM004395">
    <property type="protein sequence ID" value="KAG8646689.1"/>
    <property type="molecule type" value="Genomic_DNA"/>
</dbReference>
<protein>
    <submittedName>
        <fullName evidence="1">Uncharacterized protein</fullName>
    </submittedName>
</protein>
<evidence type="ECO:0000313" key="2">
    <source>
        <dbReference type="Proteomes" id="UP000091857"/>
    </source>
</evidence>